<evidence type="ECO:0000313" key="3">
    <source>
        <dbReference type="EMBL" id="MBK8889824.1"/>
    </source>
</evidence>
<dbReference type="PANTHER" id="PTHR48051">
    <property type="match status" value="1"/>
</dbReference>
<proteinExistence type="predicted"/>
<dbReference type="EMBL" id="JADKBR010000003">
    <property type="protein sequence ID" value="MBK8889824.1"/>
    <property type="molecule type" value="Genomic_DNA"/>
</dbReference>
<dbReference type="InterPro" id="IPR032675">
    <property type="entry name" value="LRR_dom_sf"/>
</dbReference>
<keyword evidence="1" id="KW-0433">Leucine-rich repeat</keyword>
<evidence type="ECO:0000256" key="1">
    <source>
        <dbReference type="ARBA" id="ARBA00022614"/>
    </source>
</evidence>
<accession>A0A9D7LMN5</accession>
<dbReference type="GO" id="GO:0005737">
    <property type="term" value="C:cytoplasm"/>
    <property type="evidence" value="ECO:0007669"/>
    <property type="project" value="TreeGrafter"/>
</dbReference>
<reference evidence="4" key="1">
    <citation type="journal article" date="2021" name="Nat. Commun.">
        <title>Connecting structure to function with the recovery of over 1000 high-quality metagenome-assembled genomes from activated sludge using long-read sequencing.</title>
        <authorList>
            <person name="Singleton C.M."/>
            <person name="Petriglieri F."/>
            <person name="Kristensen J.M."/>
            <person name="Kirkegaard R.H."/>
            <person name="Michaelsen T.Y."/>
            <person name="Andersen M.H."/>
            <person name="Kondrotaite Z."/>
            <person name="Karst S.M."/>
            <person name="Dueholm M.S."/>
            <person name="Nielsen P.H."/>
            <person name="Albertsen M."/>
        </authorList>
    </citation>
    <scope>NUCLEOTIDE SEQUENCE [LARGE SCALE GENOMIC DNA]</scope>
</reference>
<dbReference type="PANTHER" id="PTHR48051:SF1">
    <property type="entry name" value="RAS SUPPRESSOR PROTEIN 1"/>
    <property type="match status" value="1"/>
</dbReference>
<dbReference type="Proteomes" id="UP000808146">
    <property type="component" value="Unassembled WGS sequence"/>
</dbReference>
<dbReference type="PRINTS" id="PR00019">
    <property type="entry name" value="LEURICHRPT"/>
</dbReference>
<gene>
    <name evidence="3" type="ORF">IPN75_05220</name>
</gene>
<dbReference type="InterPro" id="IPR001611">
    <property type="entry name" value="Leu-rich_rpt"/>
</dbReference>
<dbReference type="InterPro" id="IPR050216">
    <property type="entry name" value="LRR_domain-containing"/>
</dbReference>
<dbReference type="SUPFAM" id="SSF52058">
    <property type="entry name" value="L domain-like"/>
    <property type="match status" value="1"/>
</dbReference>
<dbReference type="PROSITE" id="PS51450">
    <property type="entry name" value="LRR"/>
    <property type="match status" value="1"/>
</dbReference>
<sequence length="83" mass="9361">MERNEAYREAEQKIEAARRSGAKELDLSVRRGGYKTPKLTALPESLGQFTQLQSLNLTNNQLTTLPEWLGQLTQLQSLNLSTN</sequence>
<comment type="caution">
    <text evidence="3">The sequence shown here is derived from an EMBL/GenBank/DDBJ whole genome shotgun (WGS) entry which is preliminary data.</text>
</comment>
<dbReference type="Gene3D" id="3.80.10.10">
    <property type="entry name" value="Ribonuclease Inhibitor"/>
    <property type="match status" value="1"/>
</dbReference>
<organism evidence="3 4">
    <name type="scientific">Candidatus Dechloromonas phosphorivorans</name>
    <dbReference type="NCBI Taxonomy" id="2899244"/>
    <lineage>
        <taxon>Bacteria</taxon>
        <taxon>Pseudomonadati</taxon>
        <taxon>Pseudomonadota</taxon>
        <taxon>Betaproteobacteria</taxon>
        <taxon>Rhodocyclales</taxon>
        <taxon>Azonexaceae</taxon>
        <taxon>Dechloromonas</taxon>
    </lineage>
</organism>
<evidence type="ECO:0000256" key="2">
    <source>
        <dbReference type="ARBA" id="ARBA00022737"/>
    </source>
</evidence>
<keyword evidence="2" id="KW-0677">Repeat</keyword>
<protein>
    <submittedName>
        <fullName evidence="3">Leucine-rich repeat domain-containing protein</fullName>
    </submittedName>
</protein>
<dbReference type="AlphaFoldDB" id="A0A9D7LMN5"/>
<dbReference type="Pfam" id="PF13855">
    <property type="entry name" value="LRR_8"/>
    <property type="match status" value="1"/>
</dbReference>
<name>A0A9D7LMN5_9RHOO</name>
<evidence type="ECO:0000313" key="4">
    <source>
        <dbReference type="Proteomes" id="UP000808146"/>
    </source>
</evidence>